<dbReference type="RefSeq" id="WP_184585922.1">
    <property type="nucleotide sequence ID" value="NZ_JACHLI010000001.1"/>
</dbReference>
<feature type="domain" description="Arc-like DNA binding" evidence="1">
    <location>
        <begin position="17"/>
        <end position="51"/>
    </location>
</feature>
<organism evidence="2 3">
    <name type="scientific">Pseudomonas nitroreducens</name>
    <dbReference type="NCBI Taxonomy" id="46680"/>
    <lineage>
        <taxon>Bacteria</taxon>
        <taxon>Pseudomonadati</taxon>
        <taxon>Pseudomonadota</taxon>
        <taxon>Gammaproteobacteria</taxon>
        <taxon>Pseudomonadales</taxon>
        <taxon>Pseudomonadaceae</taxon>
        <taxon>Pseudomonas</taxon>
    </lineage>
</organism>
<dbReference type="GO" id="GO:0003677">
    <property type="term" value="F:DNA binding"/>
    <property type="evidence" value="ECO:0007669"/>
    <property type="project" value="InterPro"/>
</dbReference>
<protein>
    <recommendedName>
        <fullName evidence="1">Arc-like DNA binding domain-containing protein</fullName>
    </recommendedName>
</protein>
<evidence type="ECO:0000259" key="1">
    <source>
        <dbReference type="Pfam" id="PF03869"/>
    </source>
</evidence>
<dbReference type="Gene3D" id="1.10.1220.10">
    <property type="entry name" value="Met repressor-like"/>
    <property type="match status" value="1"/>
</dbReference>
<dbReference type="InterPro" id="IPR005569">
    <property type="entry name" value="Arc_DNA-bd_dom"/>
</dbReference>
<sequence>MTPEASTATPLDYERITLRIPKDLHALLSESAEQGSTSMNAEIIQRLRSTFEPADGTFSASDRAKLDALCAHLGVTP</sequence>
<reference evidence="2 3" key="1">
    <citation type="submission" date="2020-08" db="EMBL/GenBank/DDBJ databases">
        <title>Functional genomics of gut bacteria from endangered species of beetles.</title>
        <authorList>
            <person name="Carlos-Shanley C."/>
        </authorList>
    </citation>
    <scope>NUCLEOTIDE SEQUENCE [LARGE SCALE GENOMIC DNA]</scope>
    <source>
        <strain evidence="2 3">S00179</strain>
    </source>
</reference>
<evidence type="ECO:0000313" key="2">
    <source>
        <dbReference type="EMBL" id="MBB4861671.1"/>
    </source>
</evidence>
<name>A0A7W7KF23_PSENT</name>
<dbReference type="Pfam" id="PF03869">
    <property type="entry name" value="Arc"/>
    <property type="match status" value="1"/>
</dbReference>
<comment type="caution">
    <text evidence="2">The sequence shown here is derived from an EMBL/GenBank/DDBJ whole genome shotgun (WGS) entry which is preliminary data.</text>
</comment>
<dbReference type="InterPro" id="IPR013321">
    <property type="entry name" value="Arc_rbn_hlx_hlx"/>
</dbReference>
<evidence type="ECO:0000313" key="3">
    <source>
        <dbReference type="Proteomes" id="UP000566995"/>
    </source>
</evidence>
<accession>A0A7W7KF23</accession>
<dbReference type="InterPro" id="IPR010985">
    <property type="entry name" value="Ribbon_hlx_hlx"/>
</dbReference>
<dbReference type="AlphaFoldDB" id="A0A7W7KF23"/>
<gene>
    <name evidence="2" type="ORF">HNP46_000482</name>
</gene>
<dbReference type="SUPFAM" id="SSF47598">
    <property type="entry name" value="Ribbon-helix-helix"/>
    <property type="match status" value="1"/>
</dbReference>
<proteinExistence type="predicted"/>
<dbReference type="GO" id="GO:0006355">
    <property type="term" value="P:regulation of DNA-templated transcription"/>
    <property type="evidence" value="ECO:0007669"/>
    <property type="project" value="InterPro"/>
</dbReference>
<dbReference type="EMBL" id="JACHLI010000001">
    <property type="protein sequence ID" value="MBB4861671.1"/>
    <property type="molecule type" value="Genomic_DNA"/>
</dbReference>
<dbReference type="Proteomes" id="UP000566995">
    <property type="component" value="Unassembled WGS sequence"/>
</dbReference>